<keyword evidence="2 3" id="KW-0539">Nucleus</keyword>
<evidence type="ECO:0000256" key="1">
    <source>
        <dbReference type="ARBA" id="ARBA00004286"/>
    </source>
</evidence>
<dbReference type="Pfam" id="PF02182">
    <property type="entry name" value="SAD_SRA"/>
    <property type="match status" value="1"/>
</dbReference>
<dbReference type="InterPro" id="IPR051357">
    <property type="entry name" value="H3K9_HMTase_SUVAR3-9"/>
</dbReference>
<dbReference type="GO" id="GO:0042054">
    <property type="term" value="F:histone methyltransferase activity"/>
    <property type="evidence" value="ECO:0007669"/>
    <property type="project" value="TreeGrafter"/>
</dbReference>
<dbReference type="InterPro" id="IPR003105">
    <property type="entry name" value="SRA_YDG"/>
</dbReference>
<dbReference type="InterPro" id="IPR036987">
    <property type="entry name" value="SRA-YDG_sf"/>
</dbReference>
<dbReference type="SUPFAM" id="SSF88697">
    <property type="entry name" value="PUA domain-like"/>
    <property type="match status" value="1"/>
</dbReference>
<dbReference type="EMBL" id="CAMAPF010000051">
    <property type="protein sequence ID" value="CAH9085604.1"/>
    <property type="molecule type" value="Genomic_DNA"/>
</dbReference>
<evidence type="ECO:0000313" key="5">
    <source>
        <dbReference type="EMBL" id="CAH9085604.1"/>
    </source>
</evidence>
<dbReference type="PANTHER" id="PTHR45660">
    <property type="entry name" value="HISTONE-LYSINE N-METHYLTRANSFERASE SETMAR"/>
    <property type="match status" value="1"/>
</dbReference>
<reference evidence="5" key="1">
    <citation type="submission" date="2022-07" db="EMBL/GenBank/DDBJ databases">
        <authorList>
            <person name="Macas J."/>
            <person name="Novak P."/>
            <person name="Neumann P."/>
        </authorList>
    </citation>
    <scope>NUCLEOTIDE SEQUENCE</scope>
</reference>
<dbReference type="Gene3D" id="2.30.280.10">
    <property type="entry name" value="SRA-YDG"/>
    <property type="match status" value="1"/>
</dbReference>
<protein>
    <recommendedName>
        <fullName evidence="4">YDG domain-containing protein</fullName>
    </recommendedName>
</protein>
<gene>
    <name evidence="5" type="ORF">CEPIT_LOCUS9404</name>
</gene>
<comment type="caution">
    <text evidence="5">The sequence shown here is derived from an EMBL/GenBank/DDBJ whole genome shotgun (WGS) entry which is preliminary data.</text>
</comment>
<dbReference type="GO" id="GO:0003690">
    <property type="term" value="F:double-stranded DNA binding"/>
    <property type="evidence" value="ECO:0007669"/>
    <property type="project" value="TreeGrafter"/>
</dbReference>
<keyword evidence="6" id="KW-1185">Reference proteome</keyword>
<dbReference type="GO" id="GO:0005694">
    <property type="term" value="C:chromosome"/>
    <property type="evidence" value="ECO:0007669"/>
    <property type="project" value="UniProtKB-SubCell"/>
</dbReference>
<organism evidence="5 6">
    <name type="scientific">Cuscuta epithymum</name>
    <dbReference type="NCBI Taxonomy" id="186058"/>
    <lineage>
        <taxon>Eukaryota</taxon>
        <taxon>Viridiplantae</taxon>
        <taxon>Streptophyta</taxon>
        <taxon>Embryophyta</taxon>
        <taxon>Tracheophyta</taxon>
        <taxon>Spermatophyta</taxon>
        <taxon>Magnoliopsida</taxon>
        <taxon>eudicotyledons</taxon>
        <taxon>Gunneridae</taxon>
        <taxon>Pentapetalae</taxon>
        <taxon>asterids</taxon>
        <taxon>lamiids</taxon>
        <taxon>Solanales</taxon>
        <taxon>Convolvulaceae</taxon>
        <taxon>Cuscuteae</taxon>
        <taxon>Cuscuta</taxon>
        <taxon>Cuscuta subgen. Cuscuta</taxon>
    </lineage>
</organism>
<dbReference type="GO" id="GO:0005634">
    <property type="term" value="C:nucleus"/>
    <property type="evidence" value="ECO:0007669"/>
    <property type="project" value="UniProtKB-SubCell"/>
</dbReference>
<dbReference type="PANTHER" id="PTHR45660:SF13">
    <property type="entry name" value="HISTONE-LYSINE N-METHYLTRANSFERASE SETMAR"/>
    <property type="match status" value="1"/>
</dbReference>
<comment type="subcellular location">
    <subcellularLocation>
        <location evidence="1">Chromosome</location>
    </subcellularLocation>
    <subcellularLocation>
        <location evidence="3">Nucleus</location>
    </subcellularLocation>
</comment>
<sequence length="298" mass="34029">MDVPSNHGACAGQSSMAFGMDFFYYIPENEAAIEYDEDCIYLFSERYNLQESRRCVEKALNHYRDELKRHVQGNAKVNHVLTAVALRSQKKWVNCEKLFIGHVPGVTIGDEFQHRAEIALVGLHHPFVEGINYVNIHGKNYAISIVDASRYVNRRISLDSFVYVGQGRNPSVNRNNPKDQRLINGYLSLKNSMEYGVPVRVIRGKDMYVYDGLFHVKRCWVERESYGKMTFNFELHRIAAHPPPTGNKVTNNKIISRSKKSPSELSLRGSKTFLEAGTIFPSLCLLIWVPKCPRVSLT</sequence>
<dbReference type="PROSITE" id="PS51015">
    <property type="entry name" value="YDG"/>
    <property type="match status" value="1"/>
</dbReference>
<dbReference type="SMART" id="SM00466">
    <property type="entry name" value="SRA"/>
    <property type="match status" value="1"/>
</dbReference>
<evidence type="ECO:0000256" key="2">
    <source>
        <dbReference type="ARBA" id="ARBA00023242"/>
    </source>
</evidence>
<proteinExistence type="predicted"/>
<feature type="domain" description="YDG" evidence="4">
    <location>
        <begin position="101"/>
        <end position="237"/>
    </location>
</feature>
<evidence type="ECO:0000313" key="6">
    <source>
        <dbReference type="Proteomes" id="UP001152523"/>
    </source>
</evidence>
<evidence type="ECO:0000256" key="3">
    <source>
        <dbReference type="PROSITE-ProRule" id="PRU00358"/>
    </source>
</evidence>
<dbReference type="AlphaFoldDB" id="A0AAV0CUE3"/>
<evidence type="ECO:0000259" key="4">
    <source>
        <dbReference type="PROSITE" id="PS51015"/>
    </source>
</evidence>
<name>A0AAV0CUE3_9ASTE</name>
<dbReference type="Proteomes" id="UP001152523">
    <property type="component" value="Unassembled WGS sequence"/>
</dbReference>
<accession>A0AAV0CUE3</accession>
<dbReference type="InterPro" id="IPR015947">
    <property type="entry name" value="PUA-like_sf"/>
</dbReference>